<name>A0A9N7Z6Q0_PLEPL</name>
<gene>
    <name evidence="2" type="ORF">PLEPLA_LOCUS45352</name>
</gene>
<dbReference type="EMBL" id="CADEAL010004347">
    <property type="protein sequence ID" value="CAB1457528.1"/>
    <property type="molecule type" value="Genomic_DNA"/>
</dbReference>
<accession>A0A9N7Z6Q0</accession>
<dbReference type="Proteomes" id="UP001153269">
    <property type="component" value="Unassembled WGS sequence"/>
</dbReference>
<evidence type="ECO:0000256" key="1">
    <source>
        <dbReference type="SAM" id="MobiDB-lite"/>
    </source>
</evidence>
<comment type="caution">
    <text evidence="2">The sequence shown here is derived from an EMBL/GenBank/DDBJ whole genome shotgun (WGS) entry which is preliminary data.</text>
</comment>
<reference evidence="2" key="1">
    <citation type="submission" date="2020-03" db="EMBL/GenBank/DDBJ databases">
        <authorList>
            <person name="Weist P."/>
        </authorList>
    </citation>
    <scope>NUCLEOTIDE SEQUENCE</scope>
</reference>
<keyword evidence="3" id="KW-1185">Reference proteome</keyword>
<feature type="compositionally biased region" description="Polar residues" evidence="1">
    <location>
        <begin position="46"/>
        <end position="58"/>
    </location>
</feature>
<evidence type="ECO:0000313" key="2">
    <source>
        <dbReference type="EMBL" id="CAB1457528.1"/>
    </source>
</evidence>
<organism evidence="2 3">
    <name type="scientific">Pleuronectes platessa</name>
    <name type="common">European plaice</name>
    <dbReference type="NCBI Taxonomy" id="8262"/>
    <lineage>
        <taxon>Eukaryota</taxon>
        <taxon>Metazoa</taxon>
        <taxon>Chordata</taxon>
        <taxon>Craniata</taxon>
        <taxon>Vertebrata</taxon>
        <taxon>Euteleostomi</taxon>
        <taxon>Actinopterygii</taxon>
        <taxon>Neopterygii</taxon>
        <taxon>Teleostei</taxon>
        <taxon>Neoteleostei</taxon>
        <taxon>Acanthomorphata</taxon>
        <taxon>Carangaria</taxon>
        <taxon>Pleuronectiformes</taxon>
        <taxon>Pleuronectoidei</taxon>
        <taxon>Pleuronectidae</taxon>
        <taxon>Pleuronectes</taxon>
    </lineage>
</organism>
<sequence length="74" mass="8514">MVAASRVYADDVKVKQRDVNTSSKPKLYFGERRRWIPLPLVSAHQMKQQTSSITTQRLETGFHSPRQRNASNNV</sequence>
<proteinExistence type="predicted"/>
<protein>
    <submittedName>
        <fullName evidence="2">Uncharacterized protein</fullName>
    </submittedName>
</protein>
<dbReference type="AlphaFoldDB" id="A0A9N7Z6Q0"/>
<feature type="region of interest" description="Disordered" evidence="1">
    <location>
        <begin position="46"/>
        <end position="74"/>
    </location>
</feature>
<evidence type="ECO:0000313" key="3">
    <source>
        <dbReference type="Proteomes" id="UP001153269"/>
    </source>
</evidence>